<organism evidence="1 2">
    <name type="scientific">Agrococcus casei LMG 22410</name>
    <dbReference type="NCBI Taxonomy" id="1255656"/>
    <lineage>
        <taxon>Bacteria</taxon>
        <taxon>Bacillati</taxon>
        <taxon>Actinomycetota</taxon>
        <taxon>Actinomycetes</taxon>
        <taxon>Micrococcales</taxon>
        <taxon>Microbacteriaceae</taxon>
        <taxon>Agrococcus</taxon>
    </lineage>
</organism>
<proteinExistence type="predicted"/>
<gene>
    <name evidence="1" type="ORF">CZ674_04665</name>
</gene>
<accession>A0A1R4FIK5</accession>
<reference evidence="1 2" key="1">
    <citation type="submission" date="2017-02" db="EMBL/GenBank/DDBJ databases">
        <authorList>
            <person name="Peterson S.W."/>
        </authorList>
    </citation>
    <scope>NUCLEOTIDE SEQUENCE [LARGE SCALE GENOMIC DNA]</scope>
    <source>
        <strain evidence="1 2">LMG 22410</strain>
    </source>
</reference>
<dbReference type="AlphaFoldDB" id="A0A1R4FIK5"/>
<protein>
    <submittedName>
        <fullName evidence="1">Uncharacterized protein</fullName>
    </submittedName>
</protein>
<keyword evidence="2" id="KW-1185">Reference proteome</keyword>
<evidence type="ECO:0000313" key="1">
    <source>
        <dbReference type="EMBL" id="SJM55726.1"/>
    </source>
</evidence>
<sequence length="79" mass="8449">MPKKTSPHDALANAPLDQLAAAHAASVAVEQSAKTAALERNRLLLAVVDAGVRPATIARHLGVERQRIHTLIQRARRTG</sequence>
<dbReference type="EMBL" id="FUHU01000025">
    <property type="protein sequence ID" value="SJM55726.1"/>
    <property type="molecule type" value="Genomic_DNA"/>
</dbReference>
<dbReference type="Proteomes" id="UP000195787">
    <property type="component" value="Unassembled WGS sequence"/>
</dbReference>
<evidence type="ECO:0000313" key="2">
    <source>
        <dbReference type="Proteomes" id="UP000195787"/>
    </source>
</evidence>
<dbReference type="OrthoDB" id="7427954at2"/>
<name>A0A1R4FIK5_9MICO</name>